<feature type="compositionally biased region" description="Basic and acidic residues" evidence="1">
    <location>
        <begin position="279"/>
        <end position="294"/>
    </location>
</feature>
<dbReference type="Proteomes" id="UP001055219">
    <property type="component" value="Unassembled WGS sequence"/>
</dbReference>
<feature type="domain" description="PhoD-like phosphatase" evidence="2">
    <location>
        <begin position="947"/>
        <end position="1103"/>
    </location>
</feature>
<feature type="compositionally biased region" description="Basic and acidic residues" evidence="1">
    <location>
        <begin position="189"/>
        <end position="207"/>
    </location>
</feature>
<evidence type="ECO:0000313" key="4">
    <source>
        <dbReference type="Proteomes" id="UP001055219"/>
    </source>
</evidence>
<dbReference type="Gene3D" id="3.60.21.70">
    <property type="entry name" value="PhoD-like phosphatase"/>
    <property type="match status" value="1"/>
</dbReference>
<reference evidence="3" key="2">
    <citation type="submission" date="2022-07" db="EMBL/GenBank/DDBJ databases">
        <authorList>
            <person name="Goncalves M.F.M."/>
            <person name="Hilario S."/>
            <person name="Van De Peer Y."/>
            <person name="Esteves A.C."/>
            <person name="Alves A."/>
        </authorList>
    </citation>
    <scope>NUCLEOTIDE SEQUENCE</scope>
    <source>
        <strain evidence="3">MUM 19.33</strain>
    </source>
</reference>
<feature type="region of interest" description="Disordered" evidence="1">
    <location>
        <begin position="1"/>
        <end position="335"/>
    </location>
</feature>
<feature type="compositionally biased region" description="Basic and acidic residues" evidence="1">
    <location>
        <begin position="244"/>
        <end position="261"/>
    </location>
</feature>
<protein>
    <recommendedName>
        <fullName evidence="2">PhoD-like phosphatase domain-containing protein</fullName>
    </recommendedName>
</protein>
<feature type="domain" description="PhoD-like phosphatase" evidence="2">
    <location>
        <begin position="683"/>
        <end position="940"/>
    </location>
</feature>
<dbReference type="InterPro" id="IPR018946">
    <property type="entry name" value="PhoD-like_MPP"/>
</dbReference>
<feature type="region of interest" description="Disordered" evidence="1">
    <location>
        <begin position="2032"/>
        <end position="2051"/>
    </location>
</feature>
<dbReference type="SUPFAM" id="SSF56300">
    <property type="entry name" value="Metallo-dependent phosphatases"/>
    <property type="match status" value="1"/>
</dbReference>
<dbReference type="InterPro" id="IPR038607">
    <property type="entry name" value="PhoD-like_sf"/>
</dbReference>
<proteinExistence type="predicted"/>
<feature type="compositionally biased region" description="Basic and acidic residues" evidence="1">
    <location>
        <begin position="319"/>
        <end position="329"/>
    </location>
</feature>
<name>A0A9P9Y2W8_9HYPO</name>
<dbReference type="PANTHER" id="PTHR46689:SF1">
    <property type="entry name" value="PHOD-LIKE PHOSPHATASE DOMAIN-CONTAINING PROTEIN"/>
    <property type="match status" value="1"/>
</dbReference>
<feature type="region of interest" description="Disordered" evidence="1">
    <location>
        <begin position="426"/>
        <end position="450"/>
    </location>
</feature>
<feature type="compositionally biased region" description="Basic and acidic residues" evidence="1">
    <location>
        <begin position="59"/>
        <end position="74"/>
    </location>
</feature>
<evidence type="ECO:0000259" key="2">
    <source>
        <dbReference type="Pfam" id="PF19050"/>
    </source>
</evidence>
<comment type="caution">
    <text evidence="3">The sequence shown here is derived from an EMBL/GenBank/DDBJ whole genome shotgun (WGS) entry which is preliminary data.</text>
</comment>
<organism evidence="3 4">
    <name type="scientific">Emericellopsis cladophorae</name>
    <dbReference type="NCBI Taxonomy" id="2686198"/>
    <lineage>
        <taxon>Eukaryota</taxon>
        <taxon>Fungi</taxon>
        <taxon>Dikarya</taxon>
        <taxon>Ascomycota</taxon>
        <taxon>Pezizomycotina</taxon>
        <taxon>Sordariomycetes</taxon>
        <taxon>Hypocreomycetidae</taxon>
        <taxon>Hypocreales</taxon>
        <taxon>Bionectriaceae</taxon>
        <taxon>Emericellopsis</taxon>
    </lineage>
</organism>
<feature type="compositionally biased region" description="Polar residues" evidence="1">
    <location>
        <begin position="217"/>
        <end position="228"/>
    </location>
</feature>
<dbReference type="GeneID" id="75834928"/>
<dbReference type="CDD" id="cd07389">
    <property type="entry name" value="MPP_PhoD"/>
    <property type="match status" value="1"/>
</dbReference>
<dbReference type="Pfam" id="PF19050">
    <property type="entry name" value="PhoD_2"/>
    <property type="match status" value="2"/>
</dbReference>
<accession>A0A9P9Y2W8</accession>
<dbReference type="PANTHER" id="PTHR46689">
    <property type="entry name" value="MEMBRANE PROTEIN, PUTATIVE-RELATED"/>
    <property type="match status" value="1"/>
</dbReference>
<dbReference type="GO" id="GO:0016020">
    <property type="term" value="C:membrane"/>
    <property type="evidence" value="ECO:0007669"/>
    <property type="project" value="TreeGrafter"/>
</dbReference>
<reference evidence="3" key="1">
    <citation type="journal article" date="2021" name="J Fungi (Basel)">
        <title>Genomic and Metabolomic Analyses of the Marine Fungus Emericellopsis cladophorae: Insights into Saltwater Adaptability Mechanisms and Its Biosynthetic Potential.</title>
        <authorList>
            <person name="Goncalves M.F.M."/>
            <person name="Hilario S."/>
            <person name="Van de Peer Y."/>
            <person name="Esteves A.C."/>
            <person name="Alves A."/>
        </authorList>
    </citation>
    <scope>NUCLEOTIDE SEQUENCE</scope>
    <source>
        <strain evidence="3">MUM 19.33</strain>
    </source>
</reference>
<gene>
    <name evidence="3" type="ORF">J7T54_008457</name>
</gene>
<dbReference type="RefSeq" id="XP_051363227.1">
    <property type="nucleotide sequence ID" value="XM_051505497.1"/>
</dbReference>
<evidence type="ECO:0000313" key="3">
    <source>
        <dbReference type="EMBL" id="KAI6782371.1"/>
    </source>
</evidence>
<evidence type="ECO:0000256" key="1">
    <source>
        <dbReference type="SAM" id="MobiDB-lite"/>
    </source>
</evidence>
<keyword evidence="4" id="KW-1185">Reference proteome</keyword>
<dbReference type="EMBL" id="JAGIXG020000014">
    <property type="protein sequence ID" value="KAI6782371.1"/>
    <property type="molecule type" value="Genomic_DNA"/>
</dbReference>
<dbReference type="InterPro" id="IPR043904">
    <property type="entry name" value="PhoD_2-like"/>
</dbReference>
<feature type="compositionally biased region" description="Basic and acidic residues" evidence="1">
    <location>
        <begin position="1190"/>
        <end position="1206"/>
    </location>
</feature>
<dbReference type="InterPro" id="IPR029052">
    <property type="entry name" value="Metallo-depent_PP-like"/>
</dbReference>
<feature type="region of interest" description="Disordered" evidence="1">
    <location>
        <begin position="1105"/>
        <end position="1419"/>
    </location>
</feature>
<feature type="compositionally biased region" description="Basic and acidic residues" evidence="1">
    <location>
        <begin position="148"/>
        <end position="157"/>
    </location>
</feature>
<feature type="compositionally biased region" description="Polar residues" evidence="1">
    <location>
        <begin position="306"/>
        <end position="318"/>
    </location>
</feature>
<sequence length="2127" mass="240228">MDYAEDQEIYNNGGSYGSSKMPMAADHSRRASVSASGRRRKSALTKSPLQKLELTLDSMTKEQKRARVEAAEKRARSRQQRAVGVEPYQEPEPAIQEPVTHARKPSVTYSDSRAAPVSVPGPAHRHQPGPRDDANRHIPAANVPGRRHYLEGSERDPVQQTQQATKSRVPAHVPSEEPFEPALPQRNLSFRERTARDEIHLLPERDAQQPQQQTQPASGFSLTRSGSNKLRKEPPGNSWAHSSTEAEHLGAEPRRRDEASLPRKAPSTTISAQGHLPQRLRDKQLPPEPQEFKRHATVTAPRNAVSAYQDQPLQSVQRRATEPSHKSQQDDESYFPPVARPGVFMMRGQPHEDPITPQYAAGRRKMEREDDPAYSEPRQHRISDMLYRDRQDMGPGDGLYLPPQWLTEWQRAPVGQLADSALNLVKEKPSSQDQNKAWWEGGRSNGTSLSKQRKAETIHPGHNDLNGPTQFRPPLYLECGPLLRYCGMETEKTGVVNRDVTDREFWRGSVMIVTRDSESSYEIPPILRLFLQDLELLPAAPHHINGELSPEYVDPIAGHPKTGRRGETLFVRPVDHLEEGRDLSQVETDDGLFEASRSAPDMMPGDDTSDYPGSFASRMKRAEMDGEKLGKFAEVKGFRLHAERGCTFWRFNIEIELRERQQRIAYRINKGPSNSFWVPARGHSMNTMFHSCNGFSLDANPDALSGPDPMWRDVLNNHQTTPFHVMVGGGDQIYNDDVAEECDLFIDWLEIRNPLNKHNAPLTPELQTQLEDFYFRRYCQWFSMGLFGLANSQIPMVNIWSDRESFNGFGSYPHRDMNSPVLSGLGAVAFKYYMLFQHQSIIPETEETEPSWILGTEPGPYVNEKSRSIYVSLGSKLALLAADCRTERTEDDVIKDDTWEKIMNRLYAEVRRGQVEHLLVVLPIPIAYPRLEWLENILTSRALGPVKALGRRGLLGNALNKIDSGSEVMDDLRDHWTAKNHKHERSIVVEDLQDLAIDKSLRVTVLSGDVNMAAVGQFYSNPKLKLPKHKDPRYMPNIISSAIANAPPPDIMADALNKRDKIHHFDKQTDESMIPLFHHDVDGKARNNKRLLPHRNWCSIRQWVPGTTPPPTPPLQAADSPTNEAAGGGGGLLRRLSLSGGIRPDTSKGSVDRSRPPVAGGGLLRTLSRRLSRSGSQDGVRPKKLVRTMSLDREQGDAAQPAEKRGLFGFARRGSLRSPDDGGINGQWGDDEADARYPDRTEGPPEGYDDGEFPRERRGLFGSLGRRLSLSRNRRDQHEDDEYEDEINQRHAPPQPRQSQDYWEEEPLSQKRGLFSGIGRRLSRSQRRTDDGGTNSHWNDYDDYDGYPDHREGQGQQPAVAFDDDEPPERRGFLPFGRRTSQRHAHDDYDDYDDYAEPRHQRPHRQKLGLRGGGLDDEYSDGDETRFTAQTPRRAQTLPVGAQRTAGVEEEIPPQALRPFHRTPTGLSIKQLRKPGNHEIDLEGGLDICLNVEVNPRDPTGITVPYRLLVPKLFYEYSPEEEDAPLEEPATGVNLTPRRVLSFPHLLVGVWMVVLLWGERWVFDSRVASCDWDHWEDWPKDATPHHLIFVADPQIIDPHSYPGRPWPLSPLTLLVTDNYLLRGYKALQYHLTPDSLFFLGDLFDGGREWSTARGEFVDPKWGRQRSGEEKAWVDTWHRKYGEDYWLGEYARFGNIFFDHFNEGGQHPGKWQRGKKLVASLPGNHDLGFGAQVQVPVRDRFEAFFGDVNRVDVVGNHSFVSVDSVSLSADVSEYRDAKDLTPIYGPVNEFLDKAQDIKRKRVHEELKVWHGDMSVGYGHKVEGLDAANAFSKKDVSGVGDLPTILLSHVPLWRPAGTPCGPRREHWPPAKSPKGQTEPVNPDHRNALSISAGYQYQNVLSESDSKKLFEKVGNVVNVFSGDDHDYCEILHPNGAREITVKSLSMAMGVPTPGFQMLSLWNPVDAHAHRLSEGPTVQTHLCLLPNQLHTYMRYVGFIVVSLVVLAVRAMLVPVLNLQPFALEQHEMAGPPLLPTSKGKHKMEPPITQSGSSAWAPRARASSLTGWASSKRRGGPSAGPRIRLDEDLYDNRRGKVDGRRVLGTVGREMWTMTWRVTWMALLWFAFLARER</sequence>
<feature type="compositionally biased region" description="Low complexity" evidence="1">
    <location>
        <begin position="1260"/>
        <end position="1271"/>
    </location>
</feature>
<dbReference type="OrthoDB" id="9999821at2759"/>
<feature type="compositionally biased region" description="Basic and acidic residues" evidence="1">
    <location>
        <begin position="1234"/>
        <end position="1243"/>
    </location>
</feature>
<feature type="region of interest" description="Disordered" evidence="1">
    <location>
        <begin position="1857"/>
        <end position="1879"/>
    </location>
</feature>